<dbReference type="GO" id="GO:0008270">
    <property type="term" value="F:zinc ion binding"/>
    <property type="evidence" value="ECO:0007669"/>
    <property type="project" value="UniProtKB-KW"/>
</dbReference>
<dbReference type="SMART" id="SM00575">
    <property type="entry name" value="ZnF_PMZ"/>
    <property type="match status" value="1"/>
</dbReference>
<protein>
    <recommendedName>
        <fullName evidence="9">SWIM-type domain-containing protein</fullName>
    </recommendedName>
</protein>
<accession>A0AAD9XHP2</accession>
<dbReference type="Proteomes" id="UP001280121">
    <property type="component" value="Unassembled WGS sequence"/>
</dbReference>
<evidence type="ECO:0000313" key="7">
    <source>
        <dbReference type="EMBL" id="KAK2659731.1"/>
    </source>
</evidence>
<keyword evidence="3" id="KW-0862">Zinc</keyword>
<dbReference type="InterPro" id="IPR006564">
    <property type="entry name" value="Znf_PMZ"/>
</dbReference>
<feature type="domain" description="CCHC-type" evidence="5">
    <location>
        <begin position="288"/>
        <end position="304"/>
    </location>
</feature>
<dbReference type="PROSITE" id="PS50158">
    <property type="entry name" value="ZF_CCHC"/>
    <property type="match status" value="1"/>
</dbReference>
<dbReference type="Pfam" id="PF04434">
    <property type="entry name" value="SWIM"/>
    <property type="match status" value="1"/>
</dbReference>
<feature type="domain" description="SWIM-type" evidence="6">
    <location>
        <begin position="176"/>
        <end position="208"/>
    </location>
</feature>
<dbReference type="InterPro" id="IPR007527">
    <property type="entry name" value="Znf_SWIM"/>
</dbReference>
<keyword evidence="1" id="KW-0479">Metal-binding</keyword>
<proteinExistence type="predicted"/>
<dbReference type="InterPro" id="IPR001878">
    <property type="entry name" value="Znf_CCHC"/>
</dbReference>
<comment type="caution">
    <text evidence="7">The sequence shown here is derived from an EMBL/GenBank/DDBJ whole genome shotgun (WGS) entry which is preliminary data.</text>
</comment>
<gene>
    <name evidence="7" type="ORF">Ddye_006264</name>
</gene>
<evidence type="ECO:0000256" key="1">
    <source>
        <dbReference type="ARBA" id="ARBA00022723"/>
    </source>
</evidence>
<evidence type="ECO:0000256" key="4">
    <source>
        <dbReference type="PROSITE-ProRule" id="PRU00047"/>
    </source>
</evidence>
<reference evidence="7" key="1">
    <citation type="journal article" date="2023" name="Plant J.">
        <title>Genome sequences and population genomics provide insights into the demographic history, inbreeding, and mutation load of two 'living fossil' tree species of Dipteronia.</title>
        <authorList>
            <person name="Feng Y."/>
            <person name="Comes H.P."/>
            <person name="Chen J."/>
            <person name="Zhu S."/>
            <person name="Lu R."/>
            <person name="Zhang X."/>
            <person name="Li P."/>
            <person name="Qiu J."/>
            <person name="Olsen K.M."/>
            <person name="Qiu Y."/>
        </authorList>
    </citation>
    <scope>NUCLEOTIDE SEQUENCE</scope>
    <source>
        <strain evidence="7">KIB01</strain>
    </source>
</reference>
<evidence type="ECO:0000256" key="3">
    <source>
        <dbReference type="ARBA" id="ARBA00022833"/>
    </source>
</evidence>
<evidence type="ECO:0008006" key="9">
    <source>
        <dbReference type="Google" id="ProtNLM"/>
    </source>
</evidence>
<sequence length="436" mass="49868">MYPVAHALVESECRETWLWFLKLLGEDLELNNSHAIVWITEKQKGLIDGIRELFPHSEHRFTQFMERLRIESEAMYQWLADKDHLHWSRAFFKETALCDMLCNNMCEAFNSVVLQARDKPVIMLMEMINVYLMKRLVTKRVTVEKWHHQIGPKVIKFVERIGNYVYQVKENGGEQFVVNIEQKACACNKWQLIGIPCIHGMSALLNSNHDSLDFIDTKYKKDSFLKVYSPVIYGINGPSMWPKSNDIHIQCLDFKKQKGRPKEARNLQSDEVRIGGKTKLRRNYIEVRCNKCGQRGHNKKTCEKMGGSNVAGSEARNGNGGWTQPMQPTQAFGGSNQLFADRSRIDGRENLCGVPPEVADHGDIVGPQLDDDFGCQIEPNLHPVDNVANNEEDEEPFEMERRTRRVHRCSSTAVDIAGTFVVRPNVTPADSENATT</sequence>
<evidence type="ECO:0000259" key="6">
    <source>
        <dbReference type="PROSITE" id="PS50966"/>
    </source>
</evidence>
<dbReference type="AlphaFoldDB" id="A0AAD9XHP2"/>
<evidence type="ECO:0000256" key="2">
    <source>
        <dbReference type="ARBA" id="ARBA00022771"/>
    </source>
</evidence>
<organism evidence="7 8">
    <name type="scientific">Dipteronia dyeriana</name>
    <dbReference type="NCBI Taxonomy" id="168575"/>
    <lineage>
        <taxon>Eukaryota</taxon>
        <taxon>Viridiplantae</taxon>
        <taxon>Streptophyta</taxon>
        <taxon>Embryophyta</taxon>
        <taxon>Tracheophyta</taxon>
        <taxon>Spermatophyta</taxon>
        <taxon>Magnoliopsida</taxon>
        <taxon>eudicotyledons</taxon>
        <taxon>Gunneridae</taxon>
        <taxon>Pentapetalae</taxon>
        <taxon>rosids</taxon>
        <taxon>malvids</taxon>
        <taxon>Sapindales</taxon>
        <taxon>Sapindaceae</taxon>
        <taxon>Hippocastanoideae</taxon>
        <taxon>Acereae</taxon>
        <taxon>Dipteronia</taxon>
    </lineage>
</organism>
<dbReference type="GO" id="GO:0003676">
    <property type="term" value="F:nucleic acid binding"/>
    <property type="evidence" value="ECO:0007669"/>
    <property type="project" value="InterPro"/>
</dbReference>
<keyword evidence="8" id="KW-1185">Reference proteome</keyword>
<evidence type="ECO:0000259" key="5">
    <source>
        <dbReference type="PROSITE" id="PS50158"/>
    </source>
</evidence>
<dbReference type="PROSITE" id="PS50966">
    <property type="entry name" value="ZF_SWIM"/>
    <property type="match status" value="1"/>
</dbReference>
<keyword evidence="2 4" id="KW-0863">Zinc-finger</keyword>
<dbReference type="EMBL" id="JANJYI010000002">
    <property type="protein sequence ID" value="KAK2659731.1"/>
    <property type="molecule type" value="Genomic_DNA"/>
</dbReference>
<name>A0AAD9XHP2_9ROSI</name>
<dbReference type="PANTHER" id="PTHR31973:SF187">
    <property type="entry name" value="MUTATOR TRANSPOSASE MUDRA PROTEIN"/>
    <property type="match status" value="1"/>
</dbReference>
<dbReference type="PANTHER" id="PTHR31973">
    <property type="entry name" value="POLYPROTEIN, PUTATIVE-RELATED"/>
    <property type="match status" value="1"/>
</dbReference>
<evidence type="ECO:0000313" key="8">
    <source>
        <dbReference type="Proteomes" id="UP001280121"/>
    </source>
</evidence>